<keyword evidence="5 7" id="KW-1133">Transmembrane helix</keyword>
<evidence type="ECO:0000256" key="1">
    <source>
        <dbReference type="ARBA" id="ARBA00004141"/>
    </source>
</evidence>
<feature type="transmembrane region" description="Helical" evidence="7">
    <location>
        <begin position="27"/>
        <end position="50"/>
    </location>
</feature>
<dbReference type="Pfam" id="PF00860">
    <property type="entry name" value="Xan_ur_permease"/>
    <property type="match status" value="1"/>
</dbReference>
<dbReference type="PANTHER" id="PTHR42810:SF2">
    <property type="entry name" value="PURINE PERMEASE C1399.01C-RELATED"/>
    <property type="match status" value="1"/>
</dbReference>
<dbReference type="GO" id="GO:0005886">
    <property type="term" value="C:plasma membrane"/>
    <property type="evidence" value="ECO:0007669"/>
    <property type="project" value="TreeGrafter"/>
</dbReference>
<gene>
    <name evidence="8" type="ORF">FOZ76_10550</name>
</gene>
<accession>A0A556ASC2</accession>
<evidence type="ECO:0000256" key="6">
    <source>
        <dbReference type="ARBA" id="ARBA00023136"/>
    </source>
</evidence>
<dbReference type="InterPro" id="IPR006043">
    <property type="entry name" value="NCS2"/>
</dbReference>
<name>A0A556ASC2_9BURK</name>
<evidence type="ECO:0000256" key="2">
    <source>
        <dbReference type="ARBA" id="ARBA00008821"/>
    </source>
</evidence>
<dbReference type="Proteomes" id="UP000318405">
    <property type="component" value="Unassembled WGS sequence"/>
</dbReference>
<dbReference type="EMBL" id="VLTJ01000020">
    <property type="protein sequence ID" value="TSH95820.1"/>
    <property type="molecule type" value="Genomic_DNA"/>
</dbReference>
<protein>
    <recommendedName>
        <fullName evidence="10">Xanthine/uracil permease</fullName>
    </recommendedName>
</protein>
<dbReference type="AlphaFoldDB" id="A0A556ASC2"/>
<feature type="transmembrane region" description="Helical" evidence="7">
    <location>
        <begin position="330"/>
        <end position="352"/>
    </location>
</feature>
<keyword evidence="9" id="KW-1185">Reference proteome</keyword>
<organism evidence="8 9">
    <name type="scientific">Verticiella sediminum</name>
    <dbReference type="NCBI Taxonomy" id="1247510"/>
    <lineage>
        <taxon>Bacteria</taxon>
        <taxon>Pseudomonadati</taxon>
        <taxon>Pseudomonadota</taxon>
        <taxon>Betaproteobacteria</taxon>
        <taxon>Burkholderiales</taxon>
        <taxon>Alcaligenaceae</taxon>
        <taxon>Verticiella</taxon>
    </lineage>
</organism>
<comment type="similarity">
    <text evidence="2">Belongs to the nucleobase:cation symporter-2 (NCS2) (TC 2.A.40) family.</text>
</comment>
<dbReference type="NCBIfam" id="NF037981">
    <property type="entry name" value="NCS2_1"/>
    <property type="match status" value="1"/>
</dbReference>
<sequence length="582" mass="59555">MPLRLPAVLRRRRPPDLLYAADERPPALAWLILAAQHAGTALALTAYALVAASVAGLSPQDTRSFLALSILAMAVATLLQSWGGRTGSASLLVHIPAPGMLGFTGAALAAHGPGGLFAVGLVTGAVALAVSLCVDRLRSLFPPSVAGAVVCLVGLSLVPGALRNASGLGLQGAGVAPAALAMSGVTLAVIVGVIVWGGRRASVFGLALGMFAGVAMAIVLDGLPVAADAGGVPWLALPAPGLPSLAFDPMLLIGVALTATLSQLDVFGGAVMLQRMDDADWRRVDLPRAAAALRAGGLANLLGGCVGAQPVGLSSANIGLCHVTRCTSRWVGLGCGLLLAVVACMPKVALALTLVPGAVLGGVQIYAAAYLMVSGMQLIVSRALDVRAHCVVGLSLLVGVGLMSVPLLAQQGPGWLQQVTASGFVAGGLVAVIGNLLTRLGVASRARLQLDPATDGRALTDWMQGCAARWGVRRDVAPRVAQAGLEALEWLRAAGRAPSQVEFHFDELRLRLVFRHAGPALPLRRATAFDALLPDLREALQDDAALDRAMARVPAALVSRLADRVSVHTGARGAELRLAFEH</sequence>
<feature type="transmembrane region" description="Helical" evidence="7">
    <location>
        <begin position="250"/>
        <end position="273"/>
    </location>
</feature>
<keyword evidence="3" id="KW-0813">Transport</keyword>
<feature type="transmembrane region" description="Helical" evidence="7">
    <location>
        <begin position="358"/>
        <end position="379"/>
    </location>
</feature>
<dbReference type="OrthoDB" id="9805749at2"/>
<evidence type="ECO:0000313" key="8">
    <source>
        <dbReference type="EMBL" id="TSH95820.1"/>
    </source>
</evidence>
<feature type="transmembrane region" description="Helical" evidence="7">
    <location>
        <begin position="415"/>
        <end position="437"/>
    </location>
</feature>
<dbReference type="GO" id="GO:0042907">
    <property type="term" value="F:xanthine transmembrane transporter activity"/>
    <property type="evidence" value="ECO:0007669"/>
    <property type="project" value="TreeGrafter"/>
</dbReference>
<evidence type="ECO:0000256" key="4">
    <source>
        <dbReference type="ARBA" id="ARBA00022692"/>
    </source>
</evidence>
<feature type="transmembrane region" description="Helical" evidence="7">
    <location>
        <begin position="174"/>
        <end position="196"/>
    </location>
</feature>
<feature type="transmembrane region" description="Helical" evidence="7">
    <location>
        <begin position="141"/>
        <end position="162"/>
    </location>
</feature>
<comment type="caution">
    <text evidence="8">The sequence shown here is derived from an EMBL/GenBank/DDBJ whole genome shotgun (WGS) entry which is preliminary data.</text>
</comment>
<feature type="transmembrane region" description="Helical" evidence="7">
    <location>
        <begin position="391"/>
        <end position="409"/>
    </location>
</feature>
<feature type="transmembrane region" description="Helical" evidence="7">
    <location>
        <begin position="203"/>
        <end position="227"/>
    </location>
</feature>
<evidence type="ECO:0008006" key="10">
    <source>
        <dbReference type="Google" id="ProtNLM"/>
    </source>
</evidence>
<dbReference type="PANTHER" id="PTHR42810">
    <property type="entry name" value="PURINE PERMEASE C1399.01C-RELATED"/>
    <property type="match status" value="1"/>
</dbReference>
<evidence type="ECO:0000313" key="9">
    <source>
        <dbReference type="Proteomes" id="UP000318405"/>
    </source>
</evidence>
<reference evidence="8 9" key="1">
    <citation type="submission" date="2019-07" db="EMBL/GenBank/DDBJ databases">
        <title>Qingshengfaniella alkalisoli gen. nov., sp. nov., isolated from saline soil.</title>
        <authorList>
            <person name="Xu L."/>
            <person name="Huang X.-X."/>
            <person name="Sun J.-Q."/>
        </authorList>
    </citation>
    <scope>NUCLEOTIDE SEQUENCE [LARGE SCALE GENOMIC DNA]</scope>
    <source>
        <strain evidence="8 9">DSM 27279</strain>
    </source>
</reference>
<feature type="transmembrane region" description="Helical" evidence="7">
    <location>
        <begin position="116"/>
        <end position="134"/>
    </location>
</feature>
<dbReference type="RefSeq" id="WP_143948179.1">
    <property type="nucleotide sequence ID" value="NZ_BAABMB010000002.1"/>
</dbReference>
<proteinExistence type="inferred from homology"/>
<evidence type="ECO:0000256" key="3">
    <source>
        <dbReference type="ARBA" id="ARBA00022448"/>
    </source>
</evidence>
<comment type="subcellular location">
    <subcellularLocation>
        <location evidence="1">Membrane</location>
        <topology evidence="1">Multi-pass membrane protein</topology>
    </subcellularLocation>
</comment>
<evidence type="ECO:0000256" key="7">
    <source>
        <dbReference type="SAM" id="Phobius"/>
    </source>
</evidence>
<evidence type="ECO:0000256" key="5">
    <source>
        <dbReference type="ARBA" id="ARBA00022989"/>
    </source>
</evidence>
<feature type="transmembrane region" description="Helical" evidence="7">
    <location>
        <begin position="62"/>
        <end position="79"/>
    </location>
</feature>
<keyword evidence="6 7" id="KW-0472">Membrane</keyword>
<keyword evidence="4 7" id="KW-0812">Transmembrane</keyword>